<evidence type="ECO:0000256" key="1">
    <source>
        <dbReference type="SAM" id="MobiDB-lite"/>
    </source>
</evidence>
<evidence type="ECO:0000313" key="3">
    <source>
        <dbReference type="EMBL" id="MFE1353641.1"/>
    </source>
</evidence>
<gene>
    <name evidence="3" type="ORF">ACFW6T_16810</name>
</gene>
<dbReference type="InterPro" id="IPR029052">
    <property type="entry name" value="Metallo-depent_PP-like"/>
</dbReference>
<comment type="caution">
    <text evidence="3">The sequence shown here is derived from an EMBL/GenBank/DDBJ whole genome shotgun (WGS) entry which is preliminary data.</text>
</comment>
<reference evidence="3 4" key="1">
    <citation type="submission" date="2024-09" db="EMBL/GenBank/DDBJ databases">
        <title>The Natural Products Discovery Center: Release of the First 8490 Sequenced Strains for Exploring Actinobacteria Biosynthetic Diversity.</title>
        <authorList>
            <person name="Kalkreuter E."/>
            <person name="Kautsar S.A."/>
            <person name="Yang D."/>
            <person name="Bader C.D."/>
            <person name="Teijaro C.N."/>
            <person name="Fluegel L."/>
            <person name="Davis C.M."/>
            <person name="Simpson J.R."/>
            <person name="Lauterbach L."/>
            <person name="Steele A.D."/>
            <person name="Gui C."/>
            <person name="Meng S."/>
            <person name="Li G."/>
            <person name="Viehrig K."/>
            <person name="Ye F."/>
            <person name="Su P."/>
            <person name="Kiefer A.F."/>
            <person name="Nichols A."/>
            <person name="Cepeda A.J."/>
            <person name="Yan W."/>
            <person name="Fan B."/>
            <person name="Jiang Y."/>
            <person name="Adhikari A."/>
            <person name="Zheng C.-J."/>
            <person name="Schuster L."/>
            <person name="Cowan T.M."/>
            <person name="Smanski M.J."/>
            <person name="Chevrette M.G."/>
            <person name="De Carvalho L.P.S."/>
            <person name="Shen B."/>
        </authorList>
    </citation>
    <scope>NUCLEOTIDE SEQUENCE [LARGE SCALE GENOMIC DNA]</scope>
    <source>
        <strain evidence="3 4">NPDC058753</strain>
    </source>
</reference>
<keyword evidence="4" id="KW-1185">Reference proteome</keyword>
<organism evidence="3 4">
    <name type="scientific">Kitasatospora phosalacinea</name>
    <dbReference type="NCBI Taxonomy" id="2065"/>
    <lineage>
        <taxon>Bacteria</taxon>
        <taxon>Bacillati</taxon>
        <taxon>Actinomycetota</taxon>
        <taxon>Actinomycetes</taxon>
        <taxon>Kitasatosporales</taxon>
        <taxon>Streptomycetaceae</taxon>
        <taxon>Kitasatospora</taxon>
    </lineage>
</organism>
<dbReference type="InterPro" id="IPR004843">
    <property type="entry name" value="Calcineurin-like_PHP"/>
</dbReference>
<proteinExistence type="predicted"/>
<dbReference type="EMBL" id="JBHYPX010000031">
    <property type="protein sequence ID" value="MFE1353641.1"/>
    <property type="molecule type" value="Genomic_DNA"/>
</dbReference>
<dbReference type="RefSeq" id="WP_380321161.1">
    <property type="nucleotide sequence ID" value="NZ_JBHYPW010000013.1"/>
</dbReference>
<dbReference type="Pfam" id="PF00149">
    <property type="entry name" value="Metallophos"/>
    <property type="match status" value="1"/>
</dbReference>
<evidence type="ECO:0000259" key="2">
    <source>
        <dbReference type="Pfam" id="PF00149"/>
    </source>
</evidence>
<feature type="compositionally biased region" description="Pro residues" evidence="1">
    <location>
        <begin position="146"/>
        <end position="156"/>
    </location>
</feature>
<dbReference type="SUPFAM" id="SSF56300">
    <property type="entry name" value="Metallo-dependent phosphatases"/>
    <property type="match status" value="1"/>
</dbReference>
<dbReference type="Proteomes" id="UP001599542">
    <property type="component" value="Unassembled WGS sequence"/>
</dbReference>
<dbReference type="PANTHER" id="PTHR46546:SF4">
    <property type="entry name" value="SHEWANELLA-LIKE PROTEIN PHOSPHATASE 1"/>
    <property type="match status" value="1"/>
</dbReference>
<feature type="compositionally biased region" description="Basic residues" evidence="1">
    <location>
        <begin position="131"/>
        <end position="145"/>
    </location>
</feature>
<accession>A0ABW6GLL5</accession>
<dbReference type="Gene3D" id="3.60.21.10">
    <property type="match status" value="1"/>
</dbReference>
<sequence>MSSAPAPLYAAADVHGHRAEFQDTLRDAGLADADGHWPGGRARLWLLGDYVDRGPDGIGVIEDIRRLAAAALTAGGRVGVLLGGHEVQLLAAHRPRCPGRANGRLRSSRPEMAVRDRLTRTGPHLDVHPVPRGRPHRSLPAHCRQHPPPPGALSWG</sequence>
<evidence type="ECO:0000313" key="4">
    <source>
        <dbReference type="Proteomes" id="UP001599542"/>
    </source>
</evidence>
<feature type="compositionally biased region" description="Basic and acidic residues" evidence="1">
    <location>
        <begin position="108"/>
        <end position="129"/>
    </location>
</feature>
<feature type="region of interest" description="Disordered" evidence="1">
    <location>
        <begin position="100"/>
        <end position="156"/>
    </location>
</feature>
<name>A0ABW6GLL5_9ACTN</name>
<dbReference type="PANTHER" id="PTHR46546">
    <property type="entry name" value="SHEWANELLA-LIKE PROTEIN PHOSPHATASE 1"/>
    <property type="match status" value="1"/>
</dbReference>
<feature type="domain" description="Calcineurin-like phosphoesterase" evidence="2">
    <location>
        <begin position="8"/>
        <end position="92"/>
    </location>
</feature>
<protein>
    <submittedName>
        <fullName evidence="3">Metallophosphoesterase</fullName>
    </submittedName>
</protein>